<name>A0A2V1DU11_9PLEO</name>
<sequence length="204" mass="21651">MFSILQGTLLAALLPAAVLCAPQKRAAAAPTEPFELYAYGTKIGGMPMFFNKGLAFAGNPSKTADNDSYVEQVSFVTGDDDSWVASPVNKTAEWSGSTLFIPSKVSNDTRIGFLPPSNGGNSSIDTTGFSFYGNTVLRIEDDGTMDMLFTALVIDSETIQLYWNDTSSGQVPVTLRSVAPTSPPPSVPATPLQPATTTSPQRRS</sequence>
<proteinExistence type="predicted"/>
<organism evidence="3 4">
    <name type="scientific">Periconia macrospinosa</name>
    <dbReference type="NCBI Taxonomy" id="97972"/>
    <lineage>
        <taxon>Eukaryota</taxon>
        <taxon>Fungi</taxon>
        <taxon>Dikarya</taxon>
        <taxon>Ascomycota</taxon>
        <taxon>Pezizomycotina</taxon>
        <taxon>Dothideomycetes</taxon>
        <taxon>Pleosporomycetidae</taxon>
        <taxon>Pleosporales</taxon>
        <taxon>Massarineae</taxon>
        <taxon>Periconiaceae</taxon>
        <taxon>Periconia</taxon>
    </lineage>
</organism>
<evidence type="ECO:0008006" key="5">
    <source>
        <dbReference type="Google" id="ProtNLM"/>
    </source>
</evidence>
<keyword evidence="4" id="KW-1185">Reference proteome</keyword>
<gene>
    <name evidence="3" type="ORF">DM02DRAFT_335684</name>
</gene>
<evidence type="ECO:0000256" key="1">
    <source>
        <dbReference type="SAM" id="MobiDB-lite"/>
    </source>
</evidence>
<protein>
    <recommendedName>
        <fullName evidence="5">Concanavalin A-like lectin/glucanase</fullName>
    </recommendedName>
</protein>
<accession>A0A2V1DU11</accession>
<feature type="signal peptide" evidence="2">
    <location>
        <begin position="1"/>
        <end position="28"/>
    </location>
</feature>
<keyword evidence="2" id="KW-0732">Signal</keyword>
<evidence type="ECO:0000313" key="4">
    <source>
        <dbReference type="Proteomes" id="UP000244855"/>
    </source>
</evidence>
<evidence type="ECO:0000313" key="3">
    <source>
        <dbReference type="EMBL" id="PVI01803.1"/>
    </source>
</evidence>
<feature type="chain" id="PRO_5016103391" description="Concanavalin A-like lectin/glucanase" evidence="2">
    <location>
        <begin position="29"/>
        <end position="204"/>
    </location>
</feature>
<reference evidence="3 4" key="1">
    <citation type="journal article" date="2018" name="Sci. Rep.">
        <title>Comparative genomics provides insights into the lifestyle and reveals functional heterogeneity of dark septate endophytic fungi.</title>
        <authorList>
            <person name="Knapp D.G."/>
            <person name="Nemeth J.B."/>
            <person name="Barry K."/>
            <person name="Hainaut M."/>
            <person name="Henrissat B."/>
            <person name="Johnson J."/>
            <person name="Kuo A."/>
            <person name="Lim J.H.P."/>
            <person name="Lipzen A."/>
            <person name="Nolan M."/>
            <person name="Ohm R.A."/>
            <person name="Tamas L."/>
            <person name="Grigoriev I.V."/>
            <person name="Spatafora J.W."/>
            <person name="Nagy L.G."/>
            <person name="Kovacs G.M."/>
        </authorList>
    </citation>
    <scope>NUCLEOTIDE SEQUENCE [LARGE SCALE GENOMIC DNA]</scope>
    <source>
        <strain evidence="3 4">DSE2036</strain>
    </source>
</reference>
<dbReference type="AlphaFoldDB" id="A0A2V1DU11"/>
<feature type="compositionally biased region" description="Polar residues" evidence="1">
    <location>
        <begin position="193"/>
        <end position="204"/>
    </location>
</feature>
<dbReference type="EMBL" id="KZ805352">
    <property type="protein sequence ID" value="PVI01803.1"/>
    <property type="molecule type" value="Genomic_DNA"/>
</dbReference>
<dbReference type="Proteomes" id="UP000244855">
    <property type="component" value="Unassembled WGS sequence"/>
</dbReference>
<feature type="region of interest" description="Disordered" evidence="1">
    <location>
        <begin position="174"/>
        <end position="204"/>
    </location>
</feature>
<dbReference type="OrthoDB" id="5230873at2759"/>
<evidence type="ECO:0000256" key="2">
    <source>
        <dbReference type="SAM" id="SignalP"/>
    </source>
</evidence>